<dbReference type="OrthoDB" id="189024at2759"/>
<organism evidence="1 2">
    <name type="scientific">Seminavis robusta</name>
    <dbReference type="NCBI Taxonomy" id="568900"/>
    <lineage>
        <taxon>Eukaryota</taxon>
        <taxon>Sar</taxon>
        <taxon>Stramenopiles</taxon>
        <taxon>Ochrophyta</taxon>
        <taxon>Bacillariophyta</taxon>
        <taxon>Bacillariophyceae</taxon>
        <taxon>Bacillariophycidae</taxon>
        <taxon>Naviculales</taxon>
        <taxon>Naviculaceae</taxon>
        <taxon>Seminavis</taxon>
    </lineage>
</organism>
<keyword evidence="2" id="KW-1185">Reference proteome</keyword>
<sequence>MIVKYMMRGLMVAVIFRGVNPFRAPAAGYPFIRRTLTTRKQSLVDNQLKDSVTERNRLATELLTAARQVGQVGKRAPLEERQKLDQLALQLQPFSDPQPARIPFTGTHSLVYSGSDSGPTSGLIGPFVGKVTQVFHNETVYQNRVRFGPLQVSIFGRRQPLSDTEIQVGFYRTQIHMWDKLLVDRHVDLWRNPGSWQHIFVGQVEVDGESLLLRVMNTPKLFILQQPI</sequence>
<dbReference type="Proteomes" id="UP001153069">
    <property type="component" value="Unassembled WGS sequence"/>
</dbReference>
<evidence type="ECO:0000313" key="1">
    <source>
        <dbReference type="EMBL" id="CAB9514742.1"/>
    </source>
</evidence>
<name>A0A9N8E568_9STRA</name>
<proteinExistence type="predicted"/>
<dbReference type="AlphaFoldDB" id="A0A9N8E568"/>
<dbReference type="EMBL" id="CAICTM010000670">
    <property type="protein sequence ID" value="CAB9514742.1"/>
    <property type="molecule type" value="Genomic_DNA"/>
</dbReference>
<evidence type="ECO:0000313" key="2">
    <source>
        <dbReference type="Proteomes" id="UP001153069"/>
    </source>
</evidence>
<protein>
    <submittedName>
        <fullName evidence="1">Uncharacterized protein</fullName>
    </submittedName>
</protein>
<accession>A0A9N8E568</accession>
<gene>
    <name evidence="1" type="ORF">SEMRO_671_G184940.1</name>
</gene>
<reference evidence="1" key="1">
    <citation type="submission" date="2020-06" db="EMBL/GenBank/DDBJ databases">
        <authorList>
            <consortium name="Plant Systems Biology data submission"/>
        </authorList>
    </citation>
    <scope>NUCLEOTIDE SEQUENCE</scope>
    <source>
        <strain evidence="1">D6</strain>
    </source>
</reference>
<comment type="caution">
    <text evidence="1">The sequence shown here is derived from an EMBL/GenBank/DDBJ whole genome shotgun (WGS) entry which is preliminary data.</text>
</comment>